<accession>A0A8J3Q9E3</accession>
<evidence type="ECO:0000256" key="1">
    <source>
        <dbReference type="SAM" id="SignalP"/>
    </source>
</evidence>
<evidence type="ECO:0000313" key="2">
    <source>
        <dbReference type="EMBL" id="GIH05556.1"/>
    </source>
</evidence>
<protein>
    <submittedName>
        <fullName evidence="2">Uncharacterized protein</fullName>
    </submittedName>
</protein>
<comment type="caution">
    <text evidence="2">The sequence shown here is derived from an EMBL/GenBank/DDBJ whole genome shotgun (WGS) entry which is preliminary data.</text>
</comment>
<feature type="chain" id="PRO_5035287143" evidence="1">
    <location>
        <begin position="32"/>
        <end position="168"/>
    </location>
</feature>
<proteinExistence type="predicted"/>
<dbReference type="EMBL" id="BONY01000020">
    <property type="protein sequence ID" value="GIH05556.1"/>
    <property type="molecule type" value="Genomic_DNA"/>
</dbReference>
<evidence type="ECO:0000313" key="3">
    <source>
        <dbReference type="Proteomes" id="UP000612899"/>
    </source>
</evidence>
<feature type="signal peptide" evidence="1">
    <location>
        <begin position="1"/>
        <end position="31"/>
    </location>
</feature>
<organism evidence="2 3">
    <name type="scientific">Rhizocola hellebori</name>
    <dbReference type="NCBI Taxonomy" id="1392758"/>
    <lineage>
        <taxon>Bacteria</taxon>
        <taxon>Bacillati</taxon>
        <taxon>Actinomycetota</taxon>
        <taxon>Actinomycetes</taxon>
        <taxon>Micromonosporales</taxon>
        <taxon>Micromonosporaceae</taxon>
        <taxon>Rhizocola</taxon>
    </lineage>
</organism>
<sequence>MKAMWGNALRAALVTAVTAAGVALPYLPAQADDSAFAVTITDRRGAPEDLLQRLERQTGQPVGALDTVIAVDTAGQRLTIDQFAALVAGQEVAGARVLGVMPGREIAGATMADLADGTYDGRGGATATSTIVFASSIPESREWCLTMCMASGKTVWECILARLGRSEW</sequence>
<reference evidence="2" key="1">
    <citation type="submission" date="2021-01" db="EMBL/GenBank/DDBJ databases">
        <title>Whole genome shotgun sequence of Rhizocola hellebori NBRC 109834.</title>
        <authorList>
            <person name="Komaki H."/>
            <person name="Tamura T."/>
        </authorList>
    </citation>
    <scope>NUCLEOTIDE SEQUENCE</scope>
    <source>
        <strain evidence="2">NBRC 109834</strain>
    </source>
</reference>
<keyword evidence="1" id="KW-0732">Signal</keyword>
<dbReference type="RefSeq" id="WP_203909407.1">
    <property type="nucleotide sequence ID" value="NZ_BONY01000020.1"/>
</dbReference>
<dbReference type="Proteomes" id="UP000612899">
    <property type="component" value="Unassembled WGS sequence"/>
</dbReference>
<gene>
    <name evidence="2" type="ORF">Rhe02_36230</name>
</gene>
<keyword evidence="3" id="KW-1185">Reference proteome</keyword>
<name>A0A8J3Q9E3_9ACTN</name>
<dbReference type="AlphaFoldDB" id="A0A8J3Q9E3"/>